<feature type="transmembrane region" description="Helical" evidence="5">
    <location>
        <begin position="204"/>
        <end position="230"/>
    </location>
</feature>
<keyword evidence="3 5" id="KW-1133">Transmembrane helix</keyword>
<dbReference type="OrthoDB" id="440553at2759"/>
<comment type="subcellular location">
    <subcellularLocation>
        <location evidence="1">Membrane</location>
        <topology evidence="1">Multi-pass membrane protein</topology>
    </subcellularLocation>
</comment>
<feature type="transmembrane region" description="Helical" evidence="5">
    <location>
        <begin position="251"/>
        <end position="271"/>
    </location>
</feature>
<keyword evidence="4 5" id="KW-0472">Membrane</keyword>
<name>A0A9X0AYG6_9HELO</name>
<dbReference type="GO" id="GO:0005886">
    <property type="term" value="C:plasma membrane"/>
    <property type="evidence" value="ECO:0007669"/>
    <property type="project" value="TreeGrafter"/>
</dbReference>
<dbReference type="InterPro" id="IPR011701">
    <property type="entry name" value="MFS"/>
</dbReference>
<dbReference type="Pfam" id="PF07690">
    <property type="entry name" value="MFS_1"/>
    <property type="match status" value="1"/>
</dbReference>
<evidence type="ECO:0000313" key="8">
    <source>
        <dbReference type="Proteomes" id="UP001152300"/>
    </source>
</evidence>
<evidence type="ECO:0000256" key="2">
    <source>
        <dbReference type="ARBA" id="ARBA00022692"/>
    </source>
</evidence>
<evidence type="ECO:0000256" key="4">
    <source>
        <dbReference type="ARBA" id="ARBA00023136"/>
    </source>
</evidence>
<gene>
    <name evidence="7" type="ORF">OCU04_001581</name>
</gene>
<dbReference type="PANTHER" id="PTHR23501">
    <property type="entry name" value="MAJOR FACILITATOR SUPERFAMILY"/>
    <property type="match status" value="1"/>
</dbReference>
<dbReference type="AlphaFoldDB" id="A0A9X0AYG6"/>
<dbReference type="Proteomes" id="UP001152300">
    <property type="component" value="Unassembled WGS sequence"/>
</dbReference>
<feature type="transmembrane region" description="Helical" evidence="5">
    <location>
        <begin position="397"/>
        <end position="416"/>
    </location>
</feature>
<dbReference type="PRINTS" id="PR01036">
    <property type="entry name" value="TCRTETB"/>
</dbReference>
<evidence type="ECO:0000256" key="3">
    <source>
        <dbReference type="ARBA" id="ARBA00022989"/>
    </source>
</evidence>
<dbReference type="SUPFAM" id="SSF103473">
    <property type="entry name" value="MFS general substrate transporter"/>
    <property type="match status" value="1"/>
</dbReference>
<keyword evidence="8" id="KW-1185">Reference proteome</keyword>
<evidence type="ECO:0000256" key="5">
    <source>
        <dbReference type="SAM" id="Phobius"/>
    </source>
</evidence>
<feature type="domain" description="Major facilitator superfamily (MFS) profile" evidence="6">
    <location>
        <begin position="53"/>
        <end position="556"/>
    </location>
</feature>
<dbReference type="GO" id="GO:0022857">
    <property type="term" value="F:transmembrane transporter activity"/>
    <property type="evidence" value="ECO:0007669"/>
    <property type="project" value="InterPro"/>
</dbReference>
<dbReference type="InterPro" id="IPR020846">
    <property type="entry name" value="MFS_dom"/>
</dbReference>
<dbReference type="EMBL" id="JAPEIS010000001">
    <property type="protein sequence ID" value="KAJ8071246.1"/>
    <property type="molecule type" value="Genomic_DNA"/>
</dbReference>
<feature type="transmembrane region" description="Helical" evidence="5">
    <location>
        <begin position="151"/>
        <end position="168"/>
    </location>
</feature>
<feature type="transmembrane region" description="Helical" evidence="5">
    <location>
        <begin position="370"/>
        <end position="388"/>
    </location>
</feature>
<reference evidence="7" key="1">
    <citation type="submission" date="2022-11" db="EMBL/GenBank/DDBJ databases">
        <title>Genome Resource of Sclerotinia nivalis Strain SnTB1, a Plant Pathogen Isolated from American Ginseng.</title>
        <authorList>
            <person name="Fan S."/>
        </authorList>
    </citation>
    <scope>NUCLEOTIDE SEQUENCE</scope>
    <source>
        <strain evidence="7">SnTB1</strain>
    </source>
</reference>
<dbReference type="PANTHER" id="PTHR23501:SF43">
    <property type="entry name" value="MULTIDRUG TRANSPORTER, PUTATIVE (AFU_ORTHOLOGUE AFUA_6G03040)-RELATED"/>
    <property type="match status" value="1"/>
</dbReference>
<dbReference type="PROSITE" id="PS50850">
    <property type="entry name" value="MFS"/>
    <property type="match status" value="1"/>
</dbReference>
<feature type="transmembrane region" description="Helical" evidence="5">
    <location>
        <begin position="283"/>
        <end position="305"/>
    </location>
</feature>
<accession>A0A9X0AYG6</accession>
<keyword evidence="2 5" id="KW-0812">Transmembrane</keyword>
<protein>
    <recommendedName>
        <fullName evidence="6">Major facilitator superfamily (MFS) profile domain-containing protein</fullName>
    </recommendedName>
</protein>
<evidence type="ECO:0000313" key="7">
    <source>
        <dbReference type="EMBL" id="KAJ8071246.1"/>
    </source>
</evidence>
<feature type="transmembrane region" description="Helical" evidence="5">
    <location>
        <begin position="428"/>
        <end position="448"/>
    </location>
</feature>
<feature type="transmembrane region" description="Helical" evidence="5">
    <location>
        <begin position="329"/>
        <end position="350"/>
    </location>
</feature>
<evidence type="ECO:0000256" key="1">
    <source>
        <dbReference type="ARBA" id="ARBA00004141"/>
    </source>
</evidence>
<comment type="caution">
    <text evidence="7">The sequence shown here is derived from an EMBL/GenBank/DDBJ whole genome shotgun (WGS) entry which is preliminary data.</text>
</comment>
<proteinExistence type="predicted"/>
<dbReference type="InterPro" id="IPR036259">
    <property type="entry name" value="MFS_trans_sf"/>
</dbReference>
<organism evidence="7 8">
    <name type="scientific">Sclerotinia nivalis</name>
    <dbReference type="NCBI Taxonomy" id="352851"/>
    <lineage>
        <taxon>Eukaryota</taxon>
        <taxon>Fungi</taxon>
        <taxon>Dikarya</taxon>
        <taxon>Ascomycota</taxon>
        <taxon>Pezizomycotina</taxon>
        <taxon>Leotiomycetes</taxon>
        <taxon>Helotiales</taxon>
        <taxon>Sclerotiniaceae</taxon>
        <taxon>Sclerotinia</taxon>
    </lineage>
</organism>
<dbReference type="Gene3D" id="1.20.1720.10">
    <property type="entry name" value="Multidrug resistance protein D"/>
    <property type="match status" value="1"/>
</dbReference>
<sequence>MDTIENTKEVRAELSSLANKPSSKSLRDQVSTSGSSEQVLHREYLTGWRLHVLTLCICLSIFLPNIEVSIVSTALVDITNELHGFSETGWVIVSYLITYTAFIIIWAKISDILGRKKSLATSLVIFTAFSGGCGASQNITHLIVCRAFQGLGAAGCFSIATIVIFEMAPKEKYPIYGTIISADVALATALGPILGGLITENTTWRWVFILNVPAGIATMILLYLSMPAAFPHHGNSSQGQPGLKTKLSIESFLRIDALGTLLLLGASFLFVTSLLETSTKFSWGSPTTISLLVLSGLFLIAFLFWERHITISSSKQEPIFPWRFVHNRAWMGMLFTSLLLGVPFTVLVVNIPQKFQTVKGLSPLQAGIRLLPYALVAPIGSFMANGIMSKAKKFPPVFLVLIGAILQVLGLALYSALDTGTDINKSQYGFQAIAGFGLGISFGTLVLMTPFSVDPQDLATGTGAMVQFRQLGSAIGLSIAQSLMNAQLTSKLSSVLTKEQLTTLLETTTAVARFPADLRTRVIGVFAGAYGLQFKVVTAFAAAEVLTALLILKRKQIRVGS</sequence>
<feature type="transmembrane region" description="Helical" evidence="5">
    <location>
        <begin position="175"/>
        <end position="198"/>
    </location>
</feature>
<dbReference type="Gene3D" id="1.20.1250.20">
    <property type="entry name" value="MFS general substrate transporter like domains"/>
    <property type="match status" value="1"/>
</dbReference>
<feature type="transmembrane region" description="Helical" evidence="5">
    <location>
        <begin position="88"/>
        <end position="107"/>
    </location>
</feature>
<feature type="transmembrane region" description="Helical" evidence="5">
    <location>
        <begin position="52"/>
        <end position="76"/>
    </location>
</feature>
<evidence type="ECO:0000259" key="6">
    <source>
        <dbReference type="PROSITE" id="PS50850"/>
    </source>
</evidence>